<gene>
    <name evidence="3" type="ORF">OJ997_18905</name>
</gene>
<reference evidence="3" key="1">
    <citation type="submission" date="2022-10" db="EMBL/GenBank/DDBJ databases">
        <title>The WGS of Solirubrobacter phytolaccae KCTC 29190.</title>
        <authorList>
            <person name="Jiang Z."/>
        </authorList>
    </citation>
    <scope>NUCLEOTIDE SEQUENCE</scope>
    <source>
        <strain evidence="3">KCTC 29190</strain>
    </source>
</reference>
<name>A0A9X3NCK4_9ACTN</name>
<keyword evidence="2" id="KW-0560">Oxidoreductase</keyword>
<accession>A0A9X3NCK4</accession>
<dbReference type="GO" id="GO:0050664">
    <property type="term" value="F:oxidoreductase activity, acting on NAD(P)H, oxygen as acceptor"/>
    <property type="evidence" value="ECO:0007669"/>
    <property type="project" value="TreeGrafter"/>
</dbReference>
<protein>
    <submittedName>
        <fullName evidence="3">SDR family oxidoreductase</fullName>
    </submittedName>
</protein>
<evidence type="ECO:0000256" key="2">
    <source>
        <dbReference type="ARBA" id="ARBA00023002"/>
    </source>
</evidence>
<dbReference type="InterPro" id="IPR036291">
    <property type="entry name" value="NAD(P)-bd_dom_sf"/>
</dbReference>
<dbReference type="InterPro" id="IPR002347">
    <property type="entry name" value="SDR_fam"/>
</dbReference>
<dbReference type="CDD" id="cd05233">
    <property type="entry name" value="SDR_c"/>
    <property type="match status" value="1"/>
</dbReference>
<dbReference type="Pfam" id="PF13561">
    <property type="entry name" value="adh_short_C2"/>
    <property type="match status" value="1"/>
</dbReference>
<dbReference type="Proteomes" id="UP001147653">
    <property type="component" value="Unassembled WGS sequence"/>
</dbReference>
<sequence length="266" mass="27525">MSVLVTGGSTGIGLACATELARRGEAVTLVARTQSDLDAALAGLPGERHRAVALDVGDADAWERHDWSGVRGVVTAAGVLGPIGEPGSYDPRAFGEAVQINLLGTLLAVHHCLPALREAGGAVVTFSGGGATGPLARYDAYAASKAAVVRLTENLSVSGVRANAVAPGFVATRIHAATLAAGPDVVGEAYFERTQRDIEAGGVPAERAAELTAFLLSEEASAISGKLLSAQWDPWEDATFRARLAAEPDLATLRRIDDQFFSAVQR</sequence>
<dbReference type="SUPFAM" id="SSF51735">
    <property type="entry name" value="NAD(P)-binding Rossmann-fold domains"/>
    <property type="match status" value="1"/>
</dbReference>
<dbReference type="Gene3D" id="3.40.50.720">
    <property type="entry name" value="NAD(P)-binding Rossmann-like Domain"/>
    <property type="match status" value="1"/>
</dbReference>
<dbReference type="PRINTS" id="PR00081">
    <property type="entry name" value="GDHRDH"/>
</dbReference>
<dbReference type="AlphaFoldDB" id="A0A9X3NCK4"/>
<comment type="caution">
    <text evidence="3">The sequence shown here is derived from an EMBL/GenBank/DDBJ whole genome shotgun (WGS) entry which is preliminary data.</text>
</comment>
<keyword evidence="4" id="KW-1185">Reference proteome</keyword>
<dbReference type="PANTHER" id="PTHR43008:SF4">
    <property type="entry name" value="CHAIN DEHYDROGENASE, PUTATIVE (AFU_ORTHOLOGUE AFUA_4G08710)-RELATED"/>
    <property type="match status" value="1"/>
</dbReference>
<dbReference type="PANTHER" id="PTHR43008">
    <property type="entry name" value="BENZIL REDUCTASE"/>
    <property type="match status" value="1"/>
</dbReference>
<evidence type="ECO:0000313" key="3">
    <source>
        <dbReference type="EMBL" id="MDA0182385.1"/>
    </source>
</evidence>
<dbReference type="RefSeq" id="WP_270026750.1">
    <property type="nucleotide sequence ID" value="NZ_JAPDDP010000035.1"/>
</dbReference>
<dbReference type="EMBL" id="JAPDDP010000035">
    <property type="protein sequence ID" value="MDA0182385.1"/>
    <property type="molecule type" value="Genomic_DNA"/>
</dbReference>
<evidence type="ECO:0000313" key="4">
    <source>
        <dbReference type="Proteomes" id="UP001147653"/>
    </source>
</evidence>
<organism evidence="3 4">
    <name type="scientific">Solirubrobacter phytolaccae</name>
    <dbReference type="NCBI Taxonomy" id="1404360"/>
    <lineage>
        <taxon>Bacteria</taxon>
        <taxon>Bacillati</taxon>
        <taxon>Actinomycetota</taxon>
        <taxon>Thermoleophilia</taxon>
        <taxon>Solirubrobacterales</taxon>
        <taxon>Solirubrobacteraceae</taxon>
        <taxon>Solirubrobacter</taxon>
    </lineage>
</organism>
<comment type="similarity">
    <text evidence="1">Belongs to the short-chain dehydrogenases/reductases (SDR) family.</text>
</comment>
<proteinExistence type="inferred from homology"/>
<evidence type="ECO:0000256" key="1">
    <source>
        <dbReference type="ARBA" id="ARBA00006484"/>
    </source>
</evidence>